<sequence>MAVSSGDIIRGVWGAWRLARRDTSGMAMFDVSPDGAAKSFVAAVLAFPPYMVIQAFLLSEKWPLLLQPGPLLIETLGFIAGWALMPAAMTWILPQLNRGPRLSQAIVAYNWALLLITLVQLLLTLLTVAGLFPSVLGLIASVAVAVACYLYEGFVLRTAVEVDVPIAAGLVVFDAVLSYLLGTWVDVIAQAAM</sequence>
<keyword evidence="1" id="KW-0812">Transmembrane</keyword>
<name>A0ABU1JJ44_9PROT</name>
<dbReference type="Proteomes" id="UP001262410">
    <property type="component" value="Unassembled WGS sequence"/>
</dbReference>
<dbReference type="EMBL" id="JAVDPW010000002">
    <property type="protein sequence ID" value="MDR6288631.1"/>
    <property type="molecule type" value="Genomic_DNA"/>
</dbReference>
<feature type="transmembrane region" description="Helical" evidence="1">
    <location>
        <begin position="135"/>
        <end position="154"/>
    </location>
</feature>
<feature type="transmembrane region" description="Helical" evidence="1">
    <location>
        <begin position="71"/>
        <end position="94"/>
    </location>
</feature>
<proteinExistence type="predicted"/>
<feature type="transmembrane region" description="Helical" evidence="1">
    <location>
        <begin position="166"/>
        <end position="189"/>
    </location>
</feature>
<keyword evidence="3" id="KW-1185">Reference proteome</keyword>
<comment type="caution">
    <text evidence="2">The sequence shown here is derived from an EMBL/GenBank/DDBJ whole genome shotgun (WGS) entry which is preliminary data.</text>
</comment>
<evidence type="ECO:0000313" key="3">
    <source>
        <dbReference type="Proteomes" id="UP001262410"/>
    </source>
</evidence>
<organism evidence="2 3">
    <name type="scientific">Inquilinus ginsengisoli</name>
    <dbReference type="NCBI Taxonomy" id="363840"/>
    <lineage>
        <taxon>Bacteria</taxon>
        <taxon>Pseudomonadati</taxon>
        <taxon>Pseudomonadota</taxon>
        <taxon>Alphaproteobacteria</taxon>
        <taxon>Rhodospirillales</taxon>
        <taxon>Rhodospirillaceae</taxon>
        <taxon>Inquilinus</taxon>
    </lineage>
</organism>
<gene>
    <name evidence="2" type="ORF">E9232_001138</name>
</gene>
<evidence type="ECO:0000313" key="2">
    <source>
        <dbReference type="EMBL" id="MDR6288631.1"/>
    </source>
</evidence>
<protein>
    <recommendedName>
        <fullName evidence="4">Yip1 domain-containing protein</fullName>
    </recommendedName>
</protein>
<dbReference type="RefSeq" id="WP_309792643.1">
    <property type="nucleotide sequence ID" value="NZ_JAVDPW010000002.1"/>
</dbReference>
<accession>A0ABU1JJ44</accession>
<evidence type="ECO:0000256" key="1">
    <source>
        <dbReference type="SAM" id="Phobius"/>
    </source>
</evidence>
<keyword evidence="1" id="KW-1133">Transmembrane helix</keyword>
<keyword evidence="1" id="KW-0472">Membrane</keyword>
<feature type="transmembrane region" description="Helical" evidence="1">
    <location>
        <begin position="40"/>
        <end position="59"/>
    </location>
</feature>
<reference evidence="2 3" key="1">
    <citation type="submission" date="2023-07" db="EMBL/GenBank/DDBJ databases">
        <title>Sorghum-associated microbial communities from plants grown in Nebraska, USA.</title>
        <authorList>
            <person name="Schachtman D."/>
        </authorList>
    </citation>
    <scope>NUCLEOTIDE SEQUENCE [LARGE SCALE GENOMIC DNA]</scope>
    <source>
        <strain evidence="2 3">584</strain>
    </source>
</reference>
<feature type="transmembrane region" description="Helical" evidence="1">
    <location>
        <begin position="106"/>
        <end position="128"/>
    </location>
</feature>
<evidence type="ECO:0008006" key="4">
    <source>
        <dbReference type="Google" id="ProtNLM"/>
    </source>
</evidence>